<keyword evidence="7" id="KW-1185">Reference proteome</keyword>
<evidence type="ECO:0000313" key="7">
    <source>
        <dbReference type="Proteomes" id="UP000620139"/>
    </source>
</evidence>
<name>A0A931IS83_9BURK</name>
<dbReference type="InterPro" id="IPR036388">
    <property type="entry name" value="WH-like_DNA-bd_sf"/>
</dbReference>
<dbReference type="Proteomes" id="UP000620139">
    <property type="component" value="Unassembled WGS sequence"/>
</dbReference>
<keyword evidence="2" id="KW-0805">Transcription regulation</keyword>
<evidence type="ECO:0000259" key="5">
    <source>
        <dbReference type="PROSITE" id="PS50931"/>
    </source>
</evidence>
<dbReference type="FunFam" id="1.10.10.10:FF:000001">
    <property type="entry name" value="LysR family transcriptional regulator"/>
    <property type="match status" value="1"/>
</dbReference>
<gene>
    <name evidence="6" type="ORF">I7X43_02570</name>
</gene>
<dbReference type="InterPro" id="IPR058163">
    <property type="entry name" value="LysR-type_TF_proteobact-type"/>
</dbReference>
<dbReference type="SUPFAM" id="SSF46785">
    <property type="entry name" value="Winged helix' DNA-binding domain"/>
    <property type="match status" value="1"/>
</dbReference>
<dbReference type="PANTHER" id="PTHR30537:SF5">
    <property type="entry name" value="HTH-TYPE TRANSCRIPTIONAL ACTIVATOR TTDR-RELATED"/>
    <property type="match status" value="1"/>
</dbReference>
<dbReference type="Pfam" id="PF03466">
    <property type="entry name" value="LysR_substrate"/>
    <property type="match status" value="1"/>
</dbReference>
<dbReference type="Gene3D" id="3.40.190.290">
    <property type="match status" value="1"/>
</dbReference>
<dbReference type="RefSeq" id="WP_198099324.1">
    <property type="nucleotide sequence ID" value="NZ_JAEDAL010000001.1"/>
</dbReference>
<dbReference type="InterPro" id="IPR005119">
    <property type="entry name" value="LysR_subst-bd"/>
</dbReference>
<dbReference type="AlphaFoldDB" id="A0A931IS83"/>
<evidence type="ECO:0000256" key="1">
    <source>
        <dbReference type="ARBA" id="ARBA00009437"/>
    </source>
</evidence>
<evidence type="ECO:0000256" key="4">
    <source>
        <dbReference type="ARBA" id="ARBA00023163"/>
    </source>
</evidence>
<dbReference type="GO" id="GO:0003677">
    <property type="term" value="F:DNA binding"/>
    <property type="evidence" value="ECO:0007669"/>
    <property type="project" value="UniProtKB-KW"/>
</dbReference>
<sequence>MDRLTQIETFAAVAARGSFTAVAEAEGVTPAVIGRRMDALEARLGVRLMHRTTRKLSLTPEGQSFLEDCQRILADWHGAEAQVSAGGAQAQGTLRVTAPAGFGRRHVAPLIPAFLSAHPQLRVSLNLADRVVDLVNEGYDCAVRVGDLPDSSLVSQRLADNRRLVVASPAYLRQNGTPEHPRDLLGHDCLMLSSEASQSRGWAFQVEGHLLHHRAPNSRLECTDGQVLHDWCLRGLGLAWRSTWEVAGDLEAGRLVSVLDAFAAPPNGIYAVTPERSLQPLRVRLWVEHLRAHYARTEYWLRTGAGA</sequence>
<dbReference type="CDD" id="cd08422">
    <property type="entry name" value="PBP2_CrgA_like"/>
    <property type="match status" value="1"/>
</dbReference>
<dbReference type="FunFam" id="3.40.190.290:FF:000001">
    <property type="entry name" value="Transcriptional regulator, LysR family"/>
    <property type="match status" value="1"/>
</dbReference>
<evidence type="ECO:0000256" key="2">
    <source>
        <dbReference type="ARBA" id="ARBA00023015"/>
    </source>
</evidence>
<keyword evidence="4" id="KW-0804">Transcription</keyword>
<dbReference type="EMBL" id="JAEDAL010000001">
    <property type="protein sequence ID" value="MBH9551722.1"/>
    <property type="molecule type" value="Genomic_DNA"/>
</dbReference>
<organism evidence="6 7">
    <name type="scientific">Inhella gelatinilytica</name>
    <dbReference type="NCBI Taxonomy" id="2795030"/>
    <lineage>
        <taxon>Bacteria</taxon>
        <taxon>Pseudomonadati</taxon>
        <taxon>Pseudomonadota</taxon>
        <taxon>Betaproteobacteria</taxon>
        <taxon>Burkholderiales</taxon>
        <taxon>Sphaerotilaceae</taxon>
        <taxon>Inhella</taxon>
    </lineage>
</organism>
<dbReference type="SUPFAM" id="SSF53850">
    <property type="entry name" value="Periplasmic binding protein-like II"/>
    <property type="match status" value="1"/>
</dbReference>
<protein>
    <submittedName>
        <fullName evidence="6">LysR family transcriptional regulator</fullName>
    </submittedName>
</protein>
<dbReference type="Gene3D" id="1.10.10.10">
    <property type="entry name" value="Winged helix-like DNA-binding domain superfamily/Winged helix DNA-binding domain"/>
    <property type="match status" value="1"/>
</dbReference>
<proteinExistence type="inferred from homology"/>
<accession>A0A931IS83</accession>
<comment type="caution">
    <text evidence="6">The sequence shown here is derived from an EMBL/GenBank/DDBJ whole genome shotgun (WGS) entry which is preliminary data.</text>
</comment>
<evidence type="ECO:0000313" key="6">
    <source>
        <dbReference type="EMBL" id="MBH9551722.1"/>
    </source>
</evidence>
<dbReference type="InterPro" id="IPR000847">
    <property type="entry name" value="LysR_HTH_N"/>
</dbReference>
<reference evidence="6" key="1">
    <citation type="submission" date="2020-12" db="EMBL/GenBank/DDBJ databases">
        <title>The genome sequence of Inhella sp. 4Y17.</title>
        <authorList>
            <person name="Liu Y."/>
        </authorList>
    </citation>
    <scope>NUCLEOTIDE SEQUENCE</scope>
    <source>
        <strain evidence="6">4Y10</strain>
    </source>
</reference>
<keyword evidence="3" id="KW-0238">DNA-binding</keyword>
<comment type="similarity">
    <text evidence="1">Belongs to the LysR transcriptional regulatory family.</text>
</comment>
<dbReference type="Pfam" id="PF00126">
    <property type="entry name" value="HTH_1"/>
    <property type="match status" value="1"/>
</dbReference>
<dbReference type="PANTHER" id="PTHR30537">
    <property type="entry name" value="HTH-TYPE TRANSCRIPTIONAL REGULATOR"/>
    <property type="match status" value="1"/>
</dbReference>
<evidence type="ECO:0000256" key="3">
    <source>
        <dbReference type="ARBA" id="ARBA00023125"/>
    </source>
</evidence>
<dbReference type="PROSITE" id="PS50931">
    <property type="entry name" value="HTH_LYSR"/>
    <property type="match status" value="1"/>
</dbReference>
<feature type="domain" description="HTH lysR-type" evidence="5">
    <location>
        <begin position="1"/>
        <end position="59"/>
    </location>
</feature>
<dbReference type="GO" id="GO:0003700">
    <property type="term" value="F:DNA-binding transcription factor activity"/>
    <property type="evidence" value="ECO:0007669"/>
    <property type="project" value="InterPro"/>
</dbReference>
<dbReference type="InterPro" id="IPR036390">
    <property type="entry name" value="WH_DNA-bd_sf"/>
</dbReference>